<accession>A0ABZ2YQM6</accession>
<dbReference type="RefSeq" id="WP_341836404.1">
    <property type="nucleotide sequence ID" value="NZ_CP149822.1"/>
</dbReference>
<evidence type="ECO:0000313" key="1">
    <source>
        <dbReference type="EMBL" id="WZN41555.1"/>
    </source>
</evidence>
<evidence type="ECO:0000313" key="2">
    <source>
        <dbReference type="Proteomes" id="UP001485459"/>
    </source>
</evidence>
<proteinExistence type="predicted"/>
<keyword evidence="2" id="KW-1185">Reference proteome</keyword>
<reference evidence="2" key="1">
    <citation type="submission" date="2024-03" db="EMBL/GenBank/DDBJ databases">
        <title>Chitinophaga horti sp. nov., isolated from garden soil.</title>
        <authorList>
            <person name="Lee D.S."/>
            <person name="Han D.M."/>
            <person name="Baek J.H."/>
            <person name="Choi D.G."/>
            <person name="Jeon J.H."/>
            <person name="Jeon C.O."/>
        </authorList>
    </citation>
    <scope>NUCLEOTIDE SEQUENCE [LARGE SCALE GENOMIC DNA]</scope>
    <source>
        <strain evidence="2">GPA1</strain>
    </source>
</reference>
<organism evidence="1 2">
    <name type="scientific">Chitinophaga pollutisoli</name>
    <dbReference type="NCBI Taxonomy" id="3133966"/>
    <lineage>
        <taxon>Bacteria</taxon>
        <taxon>Pseudomonadati</taxon>
        <taxon>Bacteroidota</taxon>
        <taxon>Chitinophagia</taxon>
        <taxon>Chitinophagales</taxon>
        <taxon>Chitinophagaceae</taxon>
        <taxon>Chitinophaga</taxon>
    </lineage>
</organism>
<name>A0ABZ2YQM6_9BACT</name>
<dbReference type="Proteomes" id="UP001485459">
    <property type="component" value="Chromosome"/>
</dbReference>
<sequence>MELVIRNSSQHVKGYLLNVNNGKTEFKPLGHAIQFAVGASGFPQAGDSVYSNINLKSSHVKIWRNGHLQCNTCPAAPLVDTTAGKIIFRPALTATDRIYIEAYRFADFSYILWPAGSSTAFEYAAARRASY</sequence>
<protein>
    <submittedName>
        <fullName evidence="1">Uncharacterized protein</fullName>
    </submittedName>
</protein>
<gene>
    <name evidence="1" type="ORF">WJU16_00700</name>
</gene>
<dbReference type="EMBL" id="CP149822">
    <property type="protein sequence ID" value="WZN41555.1"/>
    <property type="molecule type" value="Genomic_DNA"/>
</dbReference>